<dbReference type="PROSITE" id="PS00063">
    <property type="entry name" value="ALDOKETO_REDUCTASE_3"/>
    <property type="match status" value="1"/>
</dbReference>
<dbReference type="Pfam" id="PF00248">
    <property type="entry name" value="Aldo_ket_red"/>
    <property type="match status" value="1"/>
</dbReference>
<dbReference type="PRINTS" id="PR00069">
    <property type="entry name" value="ALDKETRDTASE"/>
</dbReference>
<dbReference type="SUPFAM" id="SSF51430">
    <property type="entry name" value="NAD(P)-linked oxidoreductase"/>
    <property type="match status" value="1"/>
</dbReference>
<dbReference type="OrthoDB" id="9804790at2"/>
<evidence type="ECO:0000256" key="5">
    <source>
        <dbReference type="PIRSR" id="PIRSR000097-2"/>
    </source>
</evidence>
<reference evidence="8 9" key="1">
    <citation type="submission" date="2016-02" db="EMBL/GenBank/DDBJ databases">
        <title>Comparison of Clostridium stercorarium subspecies using comparative genomics and transcriptomics.</title>
        <authorList>
            <person name="Schellenberg J."/>
            <person name="Thallinger G."/>
            <person name="Levin D.B."/>
            <person name="Zhang X."/>
            <person name="Alvare G."/>
            <person name="Fristensky B."/>
            <person name="Sparling R."/>
        </authorList>
    </citation>
    <scope>NUCLEOTIDE SEQUENCE [LARGE SCALE GENOMIC DNA]</scope>
    <source>
        <strain evidence="8 9">DSM 2910</strain>
    </source>
</reference>
<dbReference type="InterPro" id="IPR020471">
    <property type="entry name" value="AKR"/>
</dbReference>
<evidence type="ECO:0000256" key="6">
    <source>
        <dbReference type="PIRSR" id="PIRSR000097-3"/>
    </source>
</evidence>
<name>A0A1B1YAY0_THEST</name>
<dbReference type="AlphaFoldDB" id="A0A1B1YAY0"/>
<comment type="similarity">
    <text evidence="1">Belongs to the aldo/keto reductase family.</text>
</comment>
<proteinExistence type="inferred from homology"/>
<feature type="domain" description="NADP-dependent oxidoreductase" evidence="7">
    <location>
        <begin position="20"/>
        <end position="264"/>
    </location>
</feature>
<dbReference type="PANTHER" id="PTHR43827">
    <property type="entry name" value="2,5-DIKETO-D-GLUCONIC ACID REDUCTASE"/>
    <property type="match status" value="1"/>
</dbReference>
<evidence type="ECO:0000313" key="8">
    <source>
        <dbReference type="EMBL" id="ANW97923.1"/>
    </source>
</evidence>
<evidence type="ECO:0000256" key="4">
    <source>
        <dbReference type="PIRSR" id="PIRSR000097-1"/>
    </source>
</evidence>
<gene>
    <name evidence="8" type="ORF">CSTERTH_02155</name>
</gene>
<evidence type="ECO:0000313" key="9">
    <source>
        <dbReference type="Proteomes" id="UP000092971"/>
    </source>
</evidence>
<dbReference type="InterPro" id="IPR036812">
    <property type="entry name" value="NAD(P)_OxRdtase_dom_sf"/>
</dbReference>
<feature type="site" description="Lowers pKa of active site Tyr" evidence="6">
    <location>
        <position position="79"/>
    </location>
</feature>
<dbReference type="FunFam" id="3.20.20.100:FF:000015">
    <property type="entry name" value="Oxidoreductase, aldo/keto reductase family"/>
    <property type="match status" value="1"/>
</dbReference>
<organism evidence="8 9">
    <name type="scientific">Thermoclostridium stercorarium subsp. thermolacticum DSM 2910</name>
    <dbReference type="NCBI Taxonomy" id="1121336"/>
    <lineage>
        <taxon>Bacteria</taxon>
        <taxon>Bacillati</taxon>
        <taxon>Bacillota</taxon>
        <taxon>Clostridia</taxon>
        <taxon>Eubacteriales</taxon>
        <taxon>Oscillospiraceae</taxon>
        <taxon>Thermoclostridium</taxon>
    </lineage>
</organism>
<evidence type="ECO:0000256" key="1">
    <source>
        <dbReference type="ARBA" id="ARBA00007905"/>
    </source>
</evidence>
<evidence type="ECO:0000259" key="7">
    <source>
        <dbReference type="Pfam" id="PF00248"/>
    </source>
</evidence>
<keyword evidence="2" id="KW-0521">NADP</keyword>
<feature type="binding site" evidence="5">
    <location>
        <position position="114"/>
    </location>
    <ligand>
        <name>substrate</name>
    </ligand>
</feature>
<dbReference type="GO" id="GO:0016616">
    <property type="term" value="F:oxidoreductase activity, acting on the CH-OH group of donors, NAD or NADP as acceptor"/>
    <property type="evidence" value="ECO:0007669"/>
    <property type="project" value="UniProtKB-ARBA"/>
</dbReference>
<dbReference type="Proteomes" id="UP000092971">
    <property type="component" value="Chromosome"/>
</dbReference>
<dbReference type="Gene3D" id="3.20.20.100">
    <property type="entry name" value="NADP-dependent oxidoreductase domain"/>
    <property type="match status" value="1"/>
</dbReference>
<evidence type="ECO:0000256" key="3">
    <source>
        <dbReference type="ARBA" id="ARBA00023002"/>
    </source>
</evidence>
<dbReference type="EMBL" id="CP014672">
    <property type="protein sequence ID" value="ANW97923.1"/>
    <property type="molecule type" value="Genomic_DNA"/>
</dbReference>
<dbReference type="PANTHER" id="PTHR43827:SF3">
    <property type="entry name" value="NADP-DEPENDENT OXIDOREDUCTASE DOMAIN-CONTAINING PROTEIN"/>
    <property type="match status" value="1"/>
</dbReference>
<sequence>MITSIKDCATLNNGVKMPWLGLGVWKITKPEEIDFAVKTALEAGYRSIDTAEVYGNEEGVGKAIRESGIPRDEIFITTKLANSEQRKGYDAALRAFEESRKRLGVEYIDLFLIHWPVKDKYVESWKALIKLYNDGLVRAIGVSNFLIHHLEDIISETGVVPAVNQVELHPWLNQSELVEFCQKHKIQVEAYSPLMGGRLGEVTELNDIANKYRKTPAQIVLRWNLQRGIIVIPKSVHRERIIENSQIFDFSLSDEDMELINSLNRNQRFLPDPNNVYF</sequence>
<accession>A0A1B1YAY0</accession>
<dbReference type="PIRSF" id="PIRSF000097">
    <property type="entry name" value="AKR"/>
    <property type="match status" value="1"/>
</dbReference>
<feature type="active site" description="Proton donor" evidence="4">
    <location>
        <position position="54"/>
    </location>
</feature>
<dbReference type="PROSITE" id="PS00798">
    <property type="entry name" value="ALDOKETO_REDUCTASE_1"/>
    <property type="match status" value="1"/>
</dbReference>
<dbReference type="InterPro" id="IPR018170">
    <property type="entry name" value="Aldo/ket_reductase_CS"/>
</dbReference>
<dbReference type="InterPro" id="IPR023210">
    <property type="entry name" value="NADP_OxRdtase_dom"/>
</dbReference>
<evidence type="ECO:0000256" key="2">
    <source>
        <dbReference type="ARBA" id="ARBA00022857"/>
    </source>
</evidence>
<dbReference type="PROSITE" id="PS00062">
    <property type="entry name" value="ALDOKETO_REDUCTASE_2"/>
    <property type="match status" value="1"/>
</dbReference>
<protein>
    <submittedName>
        <fullName evidence="8">Glyoxal reductase</fullName>
    </submittedName>
</protein>
<keyword evidence="3" id="KW-0560">Oxidoreductase</keyword>